<dbReference type="InterPro" id="IPR051159">
    <property type="entry name" value="Hexapeptide_acetyltransf"/>
</dbReference>
<dbReference type="EMBL" id="SRYD01000059">
    <property type="protein sequence ID" value="TGY70580.1"/>
    <property type="molecule type" value="Genomic_DNA"/>
</dbReference>
<evidence type="ECO:0000256" key="2">
    <source>
        <dbReference type="ARBA" id="ARBA00022679"/>
    </source>
</evidence>
<dbReference type="SUPFAM" id="SSF51161">
    <property type="entry name" value="Trimeric LpxA-like enzymes"/>
    <property type="match status" value="1"/>
</dbReference>
<evidence type="ECO:0000313" key="6">
    <source>
        <dbReference type="Proteomes" id="UP000306630"/>
    </source>
</evidence>
<dbReference type="InterPro" id="IPR011004">
    <property type="entry name" value="Trimer_LpxA-like_sf"/>
</dbReference>
<dbReference type="Pfam" id="PF00132">
    <property type="entry name" value="Hexapep"/>
    <property type="match status" value="1"/>
</dbReference>
<comment type="similarity">
    <text evidence="1">Belongs to the transferase hexapeptide repeat family.</text>
</comment>
<dbReference type="Proteomes" id="UP000306630">
    <property type="component" value="Unassembled WGS sequence"/>
</dbReference>
<dbReference type="GO" id="GO:0008374">
    <property type="term" value="F:O-acyltransferase activity"/>
    <property type="evidence" value="ECO:0007669"/>
    <property type="project" value="TreeGrafter"/>
</dbReference>
<evidence type="ECO:0000313" key="5">
    <source>
        <dbReference type="EMBL" id="TGY70580.1"/>
    </source>
</evidence>
<dbReference type="InterPro" id="IPR018357">
    <property type="entry name" value="Hexapep_transf_CS"/>
</dbReference>
<dbReference type="PANTHER" id="PTHR23416:SF23">
    <property type="entry name" value="ACETYLTRANSFERASE C18B11.09C-RELATED"/>
    <property type="match status" value="1"/>
</dbReference>
<dbReference type="InterPro" id="IPR001451">
    <property type="entry name" value="Hexapep"/>
</dbReference>
<keyword evidence="4" id="KW-0012">Acyltransferase</keyword>
<comment type="caution">
    <text evidence="5">The sequence shown here is derived from an EMBL/GenBank/DDBJ whole genome shotgun (WGS) entry which is preliminary data.</text>
</comment>
<dbReference type="PROSITE" id="PS00101">
    <property type="entry name" value="HEXAPEP_TRANSFERASES"/>
    <property type="match status" value="1"/>
</dbReference>
<gene>
    <name evidence="5" type="ORF">E5333_12555</name>
</gene>
<protein>
    <submittedName>
        <fullName evidence="5">Sugar O-acetyltransferase</fullName>
    </submittedName>
</protein>
<name>A0A4S2FNC9_9BACT</name>
<dbReference type="AlphaFoldDB" id="A0A4S2FNC9"/>
<dbReference type="Gene3D" id="2.160.10.10">
    <property type="entry name" value="Hexapeptide repeat proteins"/>
    <property type="match status" value="1"/>
</dbReference>
<keyword evidence="2 5" id="KW-0808">Transferase</keyword>
<organism evidence="5 6">
    <name type="scientific">Muribaculum intestinale</name>
    <dbReference type="NCBI Taxonomy" id="1796646"/>
    <lineage>
        <taxon>Bacteria</taxon>
        <taxon>Pseudomonadati</taxon>
        <taxon>Bacteroidota</taxon>
        <taxon>Bacteroidia</taxon>
        <taxon>Bacteroidales</taxon>
        <taxon>Muribaculaceae</taxon>
        <taxon>Muribaculum</taxon>
    </lineage>
</organism>
<proteinExistence type="inferred from homology"/>
<evidence type="ECO:0000256" key="4">
    <source>
        <dbReference type="ARBA" id="ARBA00023315"/>
    </source>
</evidence>
<keyword evidence="3" id="KW-0677">Repeat</keyword>
<accession>A0A4S2FNC9</accession>
<reference evidence="5 6" key="1">
    <citation type="submission" date="2019-04" db="EMBL/GenBank/DDBJ databases">
        <title>Microbes associate with the intestines of laboratory mice.</title>
        <authorList>
            <person name="Navarre W."/>
            <person name="Wong E."/>
            <person name="Huang K."/>
            <person name="Tropini C."/>
            <person name="Ng K."/>
            <person name="Yu B."/>
        </authorList>
    </citation>
    <scope>NUCLEOTIDE SEQUENCE [LARGE SCALE GENOMIC DNA]</scope>
    <source>
        <strain evidence="5 6">NM06_A21</strain>
    </source>
</reference>
<evidence type="ECO:0000256" key="3">
    <source>
        <dbReference type="ARBA" id="ARBA00022737"/>
    </source>
</evidence>
<evidence type="ECO:0000256" key="1">
    <source>
        <dbReference type="ARBA" id="ARBA00007274"/>
    </source>
</evidence>
<dbReference type="RefSeq" id="WP_135993776.1">
    <property type="nucleotide sequence ID" value="NZ_SRYD01000059.1"/>
</dbReference>
<dbReference type="PANTHER" id="PTHR23416">
    <property type="entry name" value="SIALIC ACID SYNTHASE-RELATED"/>
    <property type="match status" value="1"/>
</dbReference>
<sequence length="202" mass="22246">MATDIIERMRNGEHISETAPELLCDEIENTRRLIAELNTGYHTPDEIRAILERIWGQRLDSTVRMFPPFYTALGKMTTVGKEVFINFGCTFLDQGGITLEDGVFIGPGVKIATEGHPEEPEKRHSLITAPIVIRRNAWIGAGAIILPGVTVGENAIVAAGAIVKNDVADNTIVAGIPARYIRHINTCNDSVKFEVVQPWLSR</sequence>